<keyword evidence="8 9" id="KW-0472">Membrane</keyword>
<dbReference type="PANTHER" id="PTHR32507:SF7">
    <property type="entry name" value="K(+)_H(+) ANTIPORTER NHAP2"/>
    <property type="match status" value="1"/>
</dbReference>
<evidence type="ECO:0000256" key="7">
    <source>
        <dbReference type="ARBA" id="ARBA00023065"/>
    </source>
</evidence>
<dbReference type="Pfam" id="PF00999">
    <property type="entry name" value="Na_H_Exchanger"/>
    <property type="match status" value="1"/>
</dbReference>
<dbReference type="GO" id="GO:0015297">
    <property type="term" value="F:antiporter activity"/>
    <property type="evidence" value="ECO:0007669"/>
    <property type="project" value="UniProtKB-KW"/>
</dbReference>
<keyword evidence="12" id="KW-1185">Reference proteome</keyword>
<dbReference type="InterPro" id="IPR006153">
    <property type="entry name" value="Cation/H_exchanger_TM"/>
</dbReference>
<evidence type="ECO:0000256" key="2">
    <source>
        <dbReference type="ARBA" id="ARBA00022448"/>
    </source>
</evidence>
<dbReference type="PANTHER" id="PTHR32507">
    <property type="entry name" value="NA(+)/H(+) ANTIPORTER 1"/>
    <property type="match status" value="1"/>
</dbReference>
<name>E7G7Q0_9FIRM</name>
<comment type="caution">
    <text evidence="11">The sequence shown here is derived from an EMBL/GenBank/DDBJ whole genome shotgun (WGS) entry which is preliminary data.</text>
</comment>
<keyword evidence="6 9" id="KW-1133">Transmembrane helix</keyword>
<dbReference type="OrthoDB" id="9810759at2"/>
<dbReference type="HOGENOM" id="CLU_2648309_0_0_9"/>
<keyword evidence="2" id="KW-0813">Transport</keyword>
<dbReference type="EMBL" id="ADKX01000011">
    <property type="protein sequence ID" value="EFW05970.1"/>
    <property type="molecule type" value="Genomic_DNA"/>
</dbReference>
<evidence type="ECO:0000313" key="12">
    <source>
        <dbReference type="Proteomes" id="UP000003157"/>
    </source>
</evidence>
<evidence type="ECO:0000256" key="1">
    <source>
        <dbReference type="ARBA" id="ARBA00004651"/>
    </source>
</evidence>
<feature type="transmembrane region" description="Helical" evidence="9">
    <location>
        <begin position="30"/>
        <end position="48"/>
    </location>
</feature>
<keyword evidence="4" id="KW-1003">Cell membrane</keyword>
<comment type="subcellular location">
    <subcellularLocation>
        <location evidence="1">Cell membrane</location>
        <topology evidence="1">Multi-pass membrane protein</topology>
    </subcellularLocation>
</comment>
<evidence type="ECO:0000259" key="10">
    <source>
        <dbReference type="Pfam" id="PF00999"/>
    </source>
</evidence>
<reference evidence="11 12" key="1">
    <citation type="submission" date="2010-12" db="EMBL/GenBank/DDBJ databases">
        <title>The Genome Sequence of Coprobacillus sp. strain 29_1.</title>
        <authorList>
            <consortium name="The Broad Institute Genome Sequencing Platform"/>
            <person name="Earl A."/>
            <person name="Ward D."/>
            <person name="Feldgarden M."/>
            <person name="Gevers D."/>
            <person name="Daigneault M."/>
            <person name="Sibley C.D."/>
            <person name="White A."/>
            <person name="Strauss J."/>
            <person name="Allen-Vercoe E."/>
            <person name="Young S.K."/>
            <person name="Zeng Q."/>
            <person name="Gargeya S."/>
            <person name="Fitzgerald M."/>
            <person name="Haas B."/>
            <person name="Abouelleil A."/>
            <person name="Alvarado L."/>
            <person name="Arachchi H.M."/>
            <person name="Berlin A."/>
            <person name="Brown A."/>
            <person name="Chapman S.B."/>
            <person name="Chen Z."/>
            <person name="Dunbar C."/>
            <person name="Freedman E."/>
            <person name="Gearin G."/>
            <person name="Gellesch M."/>
            <person name="Goldberg J."/>
            <person name="Griggs A."/>
            <person name="Gujja S."/>
            <person name="Heilman E."/>
            <person name="Heiman D."/>
            <person name="Howarth C."/>
            <person name="Larson L."/>
            <person name="Lui A."/>
            <person name="MacDonald P.J.P."/>
            <person name="Mehta T."/>
            <person name="Montmayeur A."/>
            <person name="Murphy C."/>
            <person name="Neiman D."/>
            <person name="Pearson M."/>
            <person name="Priest M."/>
            <person name="Roberts A."/>
            <person name="Saif S."/>
            <person name="Shea T."/>
            <person name="Shenoy N."/>
            <person name="Sisk P."/>
            <person name="Stolte C."/>
            <person name="Sykes S."/>
            <person name="White J."/>
            <person name="Yandava C."/>
            <person name="Nusbaum C."/>
            <person name="Birren B."/>
        </authorList>
    </citation>
    <scope>NUCLEOTIDE SEQUENCE [LARGE SCALE GENOMIC DNA]</scope>
    <source>
        <strain evidence="11 12">29_1</strain>
    </source>
</reference>
<dbReference type="GO" id="GO:0005886">
    <property type="term" value="C:plasma membrane"/>
    <property type="evidence" value="ECO:0007669"/>
    <property type="project" value="UniProtKB-SubCell"/>
</dbReference>
<evidence type="ECO:0000256" key="6">
    <source>
        <dbReference type="ARBA" id="ARBA00022989"/>
    </source>
</evidence>
<accession>E7G7Q0</accession>
<evidence type="ECO:0000256" key="8">
    <source>
        <dbReference type="ARBA" id="ARBA00023136"/>
    </source>
</evidence>
<organism evidence="11 12">
    <name type="scientific">Coprobacillus cateniformis</name>
    <dbReference type="NCBI Taxonomy" id="100884"/>
    <lineage>
        <taxon>Bacteria</taxon>
        <taxon>Bacillati</taxon>
        <taxon>Bacillota</taxon>
        <taxon>Erysipelotrichia</taxon>
        <taxon>Erysipelotrichales</taxon>
        <taxon>Coprobacillaceae</taxon>
        <taxon>Coprobacillus</taxon>
    </lineage>
</organism>
<keyword evidence="7" id="KW-0406">Ion transport</keyword>
<evidence type="ECO:0000256" key="3">
    <source>
        <dbReference type="ARBA" id="ARBA00022449"/>
    </source>
</evidence>
<dbReference type="STRING" id="100884.GCA_000269565_00916"/>
<keyword evidence="3" id="KW-0050">Antiport</keyword>
<gene>
    <name evidence="11" type="ORF">HMPREF9488_00788</name>
</gene>
<evidence type="ECO:0000256" key="9">
    <source>
        <dbReference type="SAM" id="Phobius"/>
    </source>
</evidence>
<feature type="domain" description="Cation/H+ exchanger transmembrane" evidence="10">
    <location>
        <begin position="13"/>
        <end position="75"/>
    </location>
</feature>
<dbReference type="Proteomes" id="UP000003157">
    <property type="component" value="Unassembled WGS sequence"/>
</dbReference>
<proteinExistence type="predicted"/>
<evidence type="ECO:0000256" key="4">
    <source>
        <dbReference type="ARBA" id="ARBA00022475"/>
    </source>
</evidence>
<dbReference type="AlphaFoldDB" id="E7G7Q0"/>
<dbReference type="Gene3D" id="1.20.1530.20">
    <property type="match status" value="1"/>
</dbReference>
<feature type="transmembrane region" description="Helical" evidence="9">
    <location>
        <begin position="55"/>
        <end position="73"/>
    </location>
</feature>
<dbReference type="eggNOG" id="COG3263">
    <property type="taxonomic scope" value="Bacteria"/>
</dbReference>
<protein>
    <recommendedName>
        <fullName evidence="10">Cation/H+ exchanger transmembrane domain-containing protein</fullName>
    </recommendedName>
</protein>
<dbReference type="GO" id="GO:1902600">
    <property type="term" value="P:proton transmembrane transport"/>
    <property type="evidence" value="ECO:0007669"/>
    <property type="project" value="InterPro"/>
</dbReference>
<evidence type="ECO:0000256" key="5">
    <source>
        <dbReference type="ARBA" id="ARBA00022692"/>
    </source>
</evidence>
<dbReference type="InterPro" id="IPR038770">
    <property type="entry name" value="Na+/solute_symporter_sf"/>
</dbReference>
<evidence type="ECO:0000313" key="11">
    <source>
        <dbReference type="EMBL" id="EFW05970.1"/>
    </source>
</evidence>
<keyword evidence="5 9" id="KW-0812">Transmembrane</keyword>
<sequence length="76" mass="8491">MNSILLIGAIVIIICMLCSQLSNKFGIPVLFFFILLGMIFGSDGLFKIPFEDFHFTENLCSVALIFIIFYGGFTTN</sequence>